<dbReference type="RefSeq" id="WP_344347759.1">
    <property type="nucleotide sequence ID" value="NZ_BAAASM010000012.1"/>
</dbReference>
<gene>
    <name evidence="2" type="ORF">ACFP3J_30345</name>
</gene>
<keyword evidence="3" id="KW-1185">Reference proteome</keyword>
<organism evidence="2 3">
    <name type="scientific">Streptomyces nogalater</name>
    <dbReference type="NCBI Taxonomy" id="38314"/>
    <lineage>
        <taxon>Bacteria</taxon>
        <taxon>Bacillati</taxon>
        <taxon>Actinomycetota</taxon>
        <taxon>Actinomycetes</taxon>
        <taxon>Kitasatosporales</taxon>
        <taxon>Streptomycetaceae</taxon>
        <taxon>Streptomyces</taxon>
    </lineage>
</organism>
<feature type="compositionally biased region" description="Low complexity" evidence="1">
    <location>
        <begin position="132"/>
        <end position="141"/>
    </location>
</feature>
<evidence type="ECO:0000313" key="3">
    <source>
        <dbReference type="Proteomes" id="UP001596065"/>
    </source>
</evidence>
<name>A0ABW0WND5_STRNO</name>
<protein>
    <submittedName>
        <fullName evidence="2">Uncharacterized protein</fullName>
    </submittedName>
</protein>
<reference evidence="3" key="1">
    <citation type="journal article" date="2019" name="Int. J. Syst. Evol. Microbiol.">
        <title>The Global Catalogue of Microorganisms (GCM) 10K type strain sequencing project: providing services to taxonomists for standard genome sequencing and annotation.</title>
        <authorList>
            <consortium name="The Broad Institute Genomics Platform"/>
            <consortium name="The Broad Institute Genome Sequencing Center for Infectious Disease"/>
            <person name="Wu L."/>
            <person name="Ma J."/>
        </authorList>
    </citation>
    <scope>NUCLEOTIDE SEQUENCE [LARGE SCALE GENOMIC DNA]</scope>
    <source>
        <strain evidence="3">KCTC 5701</strain>
    </source>
</reference>
<evidence type="ECO:0000256" key="1">
    <source>
        <dbReference type="SAM" id="MobiDB-lite"/>
    </source>
</evidence>
<feature type="region of interest" description="Disordered" evidence="1">
    <location>
        <begin position="97"/>
        <end position="141"/>
    </location>
</feature>
<sequence length="141" mass="15207">MAQTKFDKQVEESAESLVFGIGRFLAGRPMDGERKTDATFWRTGTRVLPKVEGKVSRSSYRAGWQCLVFRLSWLGAAGGGAYLVGSHPDTTAQTVRDVWANPDPPSPPRRPVASAWSPPQPWAAPCTGWRRASAGSSCASG</sequence>
<proteinExistence type="predicted"/>
<comment type="caution">
    <text evidence="2">The sequence shown here is derived from an EMBL/GenBank/DDBJ whole genome shotgun (WGS) entry which is preliminary data.</text>
</comment>
<dbReference type="EMBL" id="JBHSOE010000073">
    <property type="protein sequence ID" value="MFC5659760.1"/>
    <property type="molecule type" value="Genomic_DNA"/>
</dbReference>
<accession>A0ABW0WND5</accession>
<dbReference type="Proteomes" id="UP001596065">
    <property type="component" value="Unassembled WGS sequence"/>
</dbReference>
<evidence type="ECO:0000313" key="2">
    <source>
        <dbReference type="EMBL" id="MFC5659760.1"/>
    </source>
</evidence>